<comment type="caution">
    <text evidence="1">The sequence shown here is derived from an EMBL/GenBank/DDBJ whole genome shotgun (WGS) entry which is preliminary data.</text>
</comment>
<dbReference type="OrthoDB" id="5465390at2"/>
<dbReference type="RefSeq" id="WP_009815041.1">
    <property type="nucleotide sequence ID" value="NZ_CH724156.1"/>
</dbReference>
<dbReference type="HOGENOM" id="CLU_093553_0_0_5"/>
<organism evidence="1 2">
    <name type="scientific">Roseovarius nubinhibens (strain ATCC BAA-591 / DSM 15170 / ISM)</name>
    <dbReference type="NCBI Taxonomy" id="89187"/>
    <lineage>
        <taxon>Bacteria</taxon>
        <taxon>Pseudomonadati</taxon>
        <taxon>Pseudomonadota</taxon>
        <taxon>Alphaproteobacteria</taxon>
        <taxon>Rhodobacterales</taxon>
        <taxon>Roseobacteraceae</taxon>
        <taxon>Roseovarius</taxon>
    </lineage>
</organism>
<dbReference type="GO" id="GO:0047661">
    <property type="term" value="F:amino-acid racemase activity"/>
    <property type="evidence" value="ECO:0007669"/>
    <property type="project" value="InterPro"/>
</dbReference>
<dbReference type="Proteomes" id="UP000005954">
    <property type="component" value="Unassembled WGS sequence"/>
</dbReference>
<dbReference type="EMBL" id="AALY01000002">
    <property type="protein sequence ID" value="EAP76216.1"/>
    <property type="molecule type" value="Genomic_DNA"/>
</dbReference>
<dbReference type="InterPro" id="IPR015942">
    <property type="entry name" value="Asp/Glu/hydantoin_racemase"/>
</dbReference>
<name>A3SP26_ROSNI</name>
<gene>
    <name evidence="1" type="ORF">ISM_15160</name>
</gene>
<evidence type="ECO:0000313" key="1">
    <source>
        <dbReference type="EMBL" id="EAP76216.1"/>
    </source>
</evidence>
<protein>
    <recommendedName>
        <fullName evidence="3">Aspartate/glutamate racemase family protein</fullName>
    </recommendedName>
</protein>
<dbReference type="AlphaFoldDB" id="A3SP26"/>
<evidence type="ECO:0000313" key="2">
    <source>
        <dbReference type="Proteomes" id="UP000005954"/>
    </source>
</evidence>
<keyword evidence="2" id="KW-1185">Reference proteome</keyword>
<evidence type="ECO:0008006" key="3">
    <source>
        <dbReference type="Google" id="ProtNLM"/>
    </source>
</evidence>
<proteinExistence type="predicted"/>
<dbReference type="Pfam" id="PF01177">
    <property type="entry name" value="Asp_Glu_race"/>
    <property type="match status" value="1"/>
</dbReference>
<reference evidence="1 2" key="1">
    <citation type="submission" date="2005-12" db="EMBL/GenBank/DDBJ databases">
        <authorList>
            <person name="Moran M.A."/>
            <person name="Ferriera S."/>
            <person name="Johnson J."/>
            <person name="Kravitz S."/>
            <person name="Halpern A."/>
            <person name="Remington K."/>
            <person name="Beeson K."/>
            <person name="Tran B."/>
            <person name="Rogers Y.-H."/>
            <person name="Friedman R."/>
            <person name="Venter J.C."/>
        </authorList>
    </citation>
    <scope>NUCLEOTIDE SEQUENCE [LARGE SCALE GENOMIC DNA]</scope>
    <source>
        <strain evidence="2">ATCC BAA-591 / DSM 15170 / ISM</strain>
    </source>
</reference>
<dbReference type="eggNOG" id="COG1794">
    <property type="taxonomic scope" value="Bacteria"/>
</dbReference>
<dbReference type="STRING" id="89187.ISM_15160"/>
<sequence>MLGILALDTRFERIVGDTGNAASYPFPVRIHVVEGADSPLIVRDGAPDAALVARFIAAAQALEAEGVRAIISTCGFLVSVQDEIAAAVNVPVMLSALSLYPLVATSGKGRVAILTASRAALGPRAMAAAGIDPARVVVMGCEDIPSFAESFLAPQAAQATRLDRECLEQALVEKSQEALRESPDIGAILLECGNLPPYARAIARATGRPVFHMLDAAALLMRAQGQ</sequence>
<accession>A3SP26</accession>